<dbReference type="GO" id="GO:0006352">
    <property type="term" value="P:DNA-templated transcription initiation"/>
    <property type="evidence" value="ECO:0007669"/>
    <property type="project" value="InterPro"/>
</dbReference>
<feature type="compositionally biased region" description="Polar residues" evidence="6">
    <location>
        <begin position="10"/>
        <end position="22"/>
    </location>
</feature>
<dbReference type="Pfam" id="PF04539">
    <property type="entry name" value="Sigma70_r3"/>
    <property type="match status" value="1"/>
</dbReference>
<feature type="non-terminal residue" evidence="8">
    <location>
        <position position="384"/>
    </location>
</feature>
<dbReference type="PANTHER" id="PTHR30603:SF60">
    <property type="entry name" value="RNA POLYMERASE SIGMA FACTOR RPOD"/>
    <property type="match status" value="1"/>
</dbReference>
<accession>A0A3B0VZU7</accession>
<dbReference type="InterPro" id="IPR000943">
    <property type="entry name" value="RNA_pol_sigma70"/>
</dbReference>
<dbReference type="Pfam" id="PF00140">
    <property type="entry name" value="Sigma70_r1_2"/>
    <property type="match status" value="1"/>
</dbReference>
<dbReference type="GO" id="GO:0003677">
    <property type="term" value="F:DNA binding"/>
    <property type="evidence" value="ECO:0007669"/>
    <property type="project" value="UniProtKB-KW"/>
</dbReference>
<dbReference type="InterPro" id="IPR007627">
    <property type="entry name" value="RNA_pol_sigma70_r2"/>
</dbReference>
<keyword evidence="3" id="KW-0731">Sigma factor</keyword>
<proteinExistence type="inferred from homology"/>
<dbReference type="InterPro" id="IPR007624">
    <property type="entry name" value="RNA_pol_sigma70_r3"/>
</dbReference>
<keyword evidence="2" id="KW-0805">Transcription regulation</keyword>
<dbReference type="InterPro" id="IPR013324">
    <property type="entry name" value="RNA_pol_sigma_r3/r4-like"/>
</dbReference>
<evidence type="ECO:0000256" key="5">
    <source>
        <dbReference type="ARBA" id="ARBA00023163"/>
    </source>
</evidence>
<evidence type="ECO:0000256" key="3">
    <source>
        <dbReference type="ARBA" id="ARBA00023082"/>
    </source>
</evidence>
<keyword evidence="5" id="KW-0804">Transcription</keyword>
<protein>
    <submittedName>
        <fullName evidence="8">RNA polymerase sigma factor RpoD</fullName>
    </submittedName>
</protein>
<evidence type="ECO:0000256" key="1">
    <source>
        <dbReference type="ARBA" id="ARBA00007788"/>
    </source>
</evidence>
<keyword evidence="4" id="KW-0238">DNA-binding</keyword>
<feature type="region of interest" description="Disordered" evidence="6">
    <location>
        <begin position="1"/>
        <end position="35"/>
    </location>
</feature>
<dbReference type="SUPFAM" id="SSF88946">
    <property type="entry name" value="Sigma2 domain of RNA polymerase sigma factors"/>
    <property type="match status" value="1"/>
</dbReference>
<dbReference type="PRINTS" id="PR00046">
    <property type="entry name" value="SIGMA70FCT"/>
</dbReference>
<gene>
    <name evidence="8" type="ORF">MNBD_DELTA03-1130</name>
</gene>
<feature type="domain" description="RNA polymerase sigma-70" evidence="7">
    <location>
        <begin position="291"/>
        <end position="304"/>
    </location>
</feature>
<dbReference type="PROSITE" id="PS00715">
    <property type="entry name" value="SIGMA70_1"/>
    <property type="match status" value="1"/>
</dbReference>
<dbReference type="InterPro" id="IPR014284">
    <property type="entry name" value="RNA_pol_sigma-70_dom"/>
</dbReference>
<dbReference type="PANTHER" id="PTHR30603">
    <property type="entry name" value="RNA POLYMERASE SIGMA FACTOR RPO"/>
    <property type="match status" value="1"/>
</dbReference>
<dbReference type="InterPro" id="IPR009042">
    <property type="entry name" value="RNA_pol_sigma70_r1_2"/>
</dbReference>
<reference evidence="8" key="1">
    <citation type="submission" date="2018-06" db="EMBL/GenBank/DDBJ databases">
        <authorList>
            <person name="Zhirakovskaya E."/>
        </authorList>
    </citation>
    <scope>NUCLEOTIDE SEQUENCE</scope>
</reference>
<dbReference type="Gene3D" id="1.10.601.10">
    <property type="entry name" value="RNA Polymerase Primary Sigma Factor"/>
    <property type="match status" value="2"/>
</dbReference>
<sequence>MVKKEKAPTKISSPSNSLNDESPVSGGDDLVLPDMTEDDSDEVELLSFDTDGINVDPVKAYLKEMGTVRLLSHKKEVKLAEQIELGDRHVQNILLSLPNAVDWLLEIGDKLRSGSMNICSLIRGLDKEAEDDNIGVKEEFFWKLSEAVRIDNERRALREDLQNLGDDQEQAVRIMVRVERSCHAIAALFGEFVFNNIHLEKMAKTLQTLDEQMEMARQAITDGTSSHAESFLLDLENSSGMDFDSVRQSFTAMQQARGFSQKAKNQLIQANLRLVVSVAKKYANRGMQLLDLVQEGNIGLIKAVEKFEYRRGYKFSTYATWWIRQAINRAIADQSRTIRIPVHMIDTLNRLRKDSKEFAWEFGRDPSPEEMAERTGINLDKIKN</sequence>
<dbReference type="FunFam" id="1.10.601.10:FF:000001">
    <property type="entry name" value="RNA polymerase sigma factor SigA"/>
    <property type="match status" value="1"/>
</dbReference>
<dbReference type="SUPFAM" id="SSF88659">
    <property type="entry name" value="Sigma3 and sigma4 domains of RNA polymerase sigma factors"/>
    <property type="match status" value="1"/>
</dbReference>
<dbReference type="EMBL" id="UOEX01000451">
    <property type="protein sequence ID" value="VAW42519.1"/>
    <property type="molecule type" value="Genomic_DNA"/>
</dbReference>
<evidence type="ECO:0000259" key="7">
    <source>
        <dbReference type="PROSITE" id="PS00715"/>
    </source>
</evidence>
<dbReference type="Pfam" id="PF04542">
    <property type="entry name" value="Sigma70_r2"/>
    <property type="match status" value="1"/>
</dbReference>
<evidence type="ECO:0000256" key="4">
    <source>
        <dbReference type="ARBA" id="ARBA00023125"/>
    </source>
</evidence>
<dbReference type="NCBIfam" id="TIGR02937">
    <property type="entry name" value="sigma70-ECF"/>
    <property type="match status" value="1"/>
</dbReference>
<dbReference type="AlphaFoldDB" id="A0A3B0VZU7"/>
<evidence type="ECO:0000256" key="6">
    <source>
        <dbReference type="SAM" id="MobiDB-lite"/>
    </source>
</evidence>
<dbReference type="InterPro" id="IPR013325">
    <property type="entry name" value="RNA_pol_sigma_r2"/>
</dbReference>
<name>A0A3B0VZU7_9ZZZZ</name>
<dbReference type="InterPro" id="IPR050239">
    <property type="entry name" value="Sigma-70_RNA_pol_init_factors"/>
</dbReference>
<evidence type="ECO:0000256" key="2">
    <source>
        <dbReference type="ARBA" id="ARBA00023015"/>
    </source>
</evidence>
<dbReference type="Gene3D" id="1.10.10.10">
    <property type="entry name" value="Winged helix-like DNA-binding domain superfamily/Winged helix DNA-binding domain"/>
    <property type="match status" value="1"/>
</dbReference>
<dbReference type="InterPro" id="IPR036388">
    <property type="entry name" value="WH-like_DNA-bd_sf"/>
</dbReference>
<organism evidence="8">
    <name type="scientific">hydrothermal vent metagenome</name>
    <dbReference type="NCBI Taxonomy" id="652676"/>
    <lineage>
        <taxon>unclassified sequences</taxon>
        <taxon>metagenomes</taxon>
        <taxon>ecological metagenomes</taxon>
    </lineage>
</organism>
<comment type="similarity">
    <text evidence="1">Belongs to the sigma-70 factor family.</text>
</comment>
<evidence type="ECO:0000313" key="8">
    <source>
        <dbReference type="EMBL" id="VAW42519.1"/>
    </source>
</evidence>
<dbReference type="GO" id="GO:0016987">
    <property type="term" value="F:sigma factor activity"/>
    <property type="evidence" value="ECO:0007669"/>
    <property type="project" value="UniProtKB-KW"/>
</dbReference>